<gene>
    <name evidence="1" type="ORF">ASZ90_006945</name>
</gene>
<name>A0A0W8FR94_9ZZZZ</name>
<sequence>MKCVENQVQPDTVADMTGMVVWKIVKTPAARKLVMSIVHAALKDWSGDSKLKMRMSANVEKIFDEVLSSKEKTENKIAGDLDYAEILRPGFRKIIENIDFGELKETLDCSQDDIAAVVKMANEEMWQYPAKVVCLLSMLPSVANMTVSAVKETLTPINNLAPDLLGDVVLSLADEIDGKNIGLVINELCELVRKVHTGSVLLGEPGKPQSANTLSHLMQDTMSTININLLLKARASLSEIKEMSLQNLIDLLEQSPELSREFFQSHFVSLIASIRKWSRKADAFERLFSDEDIAREFARGMSEIDAQEIAGTISRLCGMLNRVRATTPGIIRNTLSQMINSVDAVEVGETVQWFTEDVVESLKPVATEVLPPLIRGLADLLRPNSSGIPSEIADALEYLKNAINSKEAAV</sequence>
<proteinExistence type="predicted"/>
<comment type="caution">
    <text evidence="1">The sequence shown here is derived from an EMBL/GenBank/DDBJ whole genome shotgun (WGS) entry which is preliminary data.</text>
</comment>
<accession>A0A0W8FR94</accession>
<evidence type="ECO:0000313" key="1">
    <source>
        <dbReference type="EMBL" id="KUG23284.1"/>
    </source>
</evidence>
<dbReference type="EMBL" id="LNQE01000914">
    <property type="protein sequence ID" value="KUG23284.1"/>
    <property type="molecule type" value="Genomic_DNA"/>
</dbReference>
<organism evidence="1">
    <name type="scientific">hydrocarbon metagenome</name>
    <dbReference type="NCBI Taxonomy" id="938273"/>
    <lineage>
        <taxon>unclassified sequences</taxon>
        <taxon>metagenomes</taxon>
        <taxon>ecological metagenomes</taxon>
    </lineage>
</organism>
<reference evidence="1" key="1">
    <citation type="journal article" date="2015" name="Proc. Natl. Acad. Sci. U.S.A.">
        <title>Networks of energetic and metabolic interactions define dynamics in microbial communities.</title>
        <authorList>
            <person name="Embree M."/>
            <person name="Liu J.K."/>
            <person name="Al-Bassam M.M."/>
            <person name="Zengler K."/>
        </authorList>
    </citation>
    <scope>NUCLEOTIDE SEQUENCE</scope>
</reference>
<dbReference type="AlphaFoldDB" id="A0A0W8FR94"/>
<protein>
    <submittedName>
        <fullName evidence="1">Uncharacterized protein</fullName>
    </submittedName>
</protein>